<evidence type="ECO:0000313" key="2">
    <source>
        <dbReference type="Proteomes" id="UP000615446"/>
    </source>
</evidence>
<dbReference type="Proteomes" id="UP000615446">
    <property type="component" value="Unassembled WGS sequence"/>
</dbReference>
<dbReference type="OrthoDB" id="2306360at2759"/>
<dbReference type="AlphaFoldDB" id="A0A8H3KRP0"/>
<organism evidence="1 2">
    <name type="scientific">Rhizophagus clarus</name>
    <dbReference type="NCBI Taxonomy" id="94130"/>
    <lineage>
        <taxon>Eukaryota</taxon>
        <taxon>Fungi</taxon>
        <taxon>Fungi incertae sedis</taxon>
        <taxon>Mucoromycota</taxon>
        <taxon>Glomeromycotina</taxon>
        <taxon>Glomeromycetes</taxon>
        <taxon>Glomerales</taxon>
        <taxon>Glomeraceae</taxon>
        <taxon>Rhizophagus</taxon>
    </lineage>
</organism>
<dbReference type="EMBL" id="BLAL01000012">
    <property type="protein sequence ID" value="GES74633.1"/>
    <property type="molecule type" value="Genomic_DNA"/>
</dbReference>
<evidence type="ECO:0008006" key="3">
    <source>
        <dbReference type="Google" id="ProtNLM"/>
    </source>
</evidence>
<evidence type="ECO:0000313" key="1">
    <source>
        <dbReference type="EMBL" id="GES74633.1"/>
    </source>
</evidence>
<name>A0A8H3KRP0_9GLOM</name>
<comment type="caution">
    <text evidence="1">The sequence shown here is derived from an EMBL/GenBank/DDBJ whole genome shotgun (WGS) entry which is preliminary data.</text>
</comment>
<dbReference type="Gene3D" id="3.80.10.10">
    <property type="entry name" value="Ribonuclease Inhibitor"/>
    <property type="match status" value="1"/>
</dbReference>
<accession>A0A8H3KRP0</accession>
<sequence length="469" mass="55314">MTKLNRDILYLIIEQLQDDKNTLASCLLVNKTWCEIIIPTLWRNPWEYLTKEKEKILLNVIISHLSSLSRNKIGENELLMNSYQKPSFDYISFCRYLDLNQIQGIIDNNIHDKNENLKIQNEIYNLFINENMKFTHLYVHDKKFDDQIHFNHGAGICFSGIEFLSCNTNMDNNILSKLTETCRSIKKLKLFTMSNVSEENKYGIIKLIEAQRRLFDVSLIPLDKNDTFCNKLENTLIKHADNIQYFMIIKRPTAKILSSFVNLKRLELNNYHFDVGWDRLKDLSLPFLEVLKAIQVPFEVLTSLIKNTSGRLYDIEIDYTFFDTYEESINEKLIQAIHQNCPKLKYLKLILDNSSISELEKLLTRCQYLNGLYISMDRCVMFDWDDKLFEILTKSSPNNLISFIFNSSKLPPLESLKLFFDNWKGRKPMLLQIISYEDVDPDLIEKYKAEGIIKEYNRVMMGYNADHQR</sequence>
<protein>
    <recommendedName>
        <fullName evidence="3">F-box domain-containing protein</fullName>
    </recommendedName>
</protein>
<dbReference type="InterPro" id="IPR032675">
    <property type="entry name" value="LRR_dom_sf"/>
</dbReference>
<proteinExistence type="predicted"/>
<reference evidence="1" key="1">
    <citation type="submission" date="2019-10" db="EMBL/GenBank/DDBJ databases">
        <title>Conservation and host-specific expression of non-tandemly repeated heterogenous ribosome RNA gene in arbuscular mycorrhizal fungi.</title>
        <authorList>
            <person name="Maeda T."/>
            <person name="Kobayashi Y."/>
            <person name="Nakagawa T."/>
            <person name="Ezawa T."/>
            <person name="Yamaguchi K."/>
            <person name="Bino T."/>
            <person name="Nishimoto Y."/>
            <person name="Shigenobu S."/>
            <person name="Kawaguchi M."/>
        </authorList>
    </citation>
    <scope>NUCLEOTIDE SEQUENCE</scope>
    <source>
        <strain evidence="1">HR1</strain>
    </source>
</reference>
<gene>
    <name evidence="1" type="ORF">RCL2_000210200</name>
</gene>